<protein>
    <submittedName>
        <fullName evidence="1">Uncharacterized protein</fullName>
    </submittedName>
</protein>
<dbReference type="RefSeq" id="WP_308729275.1">
    <property type="nucleotide sequence ID" value="NZ_JAJEQF010000104.1"/>
</dbReference>
<name>A0AAE3DPI7_9FIRM</name>
<organism evidence="1 2">
    <name type="scientific">Gallintestinimicrobium propionicum</name>
    <dbReference type="NCBI Taxonomy" id="2981770"/>
    <lineage>
        <taxon>Bacteria</taxon>
        <taxon>Bacillati</taxon>
        <taxon>Bacillota</taxon>
        <taxon>Clostridia</taxon>
        <taxon>Lachnospirales</taxon>
        <taxon>Lachnospiraceae</taxon>
        <taxon>Gallintestinimicrobium</taxon>
    </lineage>
</organism>
<dbReference type="EMBL" id="JAJEQF010000104">
    <property type="protein sequence ID" value="MCC2169369.1"/>
    <property type="molecule type" value="Genomic_DNA"/>
</dbReference>
<gene>
    <name evidence="1" type="ORF">LKD45_17075</name>
</gene>
<keyword evidence="2" id="KW-1185">Reference proteome</keyword>
<comment type="caution">
    <text evidence="1">The sequence shown here is derived from an EMBL/GenBank/DDBJ whole genome shotgun (WGS) entry which is preliminary data.</text>
</comment>
<feature type="non-terminal residue" evidence="1">
    <location>
        <position position="1"/>
    </location>
</feature>
<proteinExistence type="predicted"/>
<reference evidence="1 2" key="1">
    <citation type="submission" date="2021-10" db="EMBL/GenBank/DDBJ databases">
        <title>Anaerobic single-cell dispensing facilitates the cultivation of human gut bacteria.</title>
        <authorList>
            <person name="Afrizal A."/>
        </authorList>
    </citation>
    <scope>NUCLEOTIDE SEQUENCE [LARGE SCALE GENOMIC DNA]</scope>
    <source>
        <strain evidence="1 2">CLA-AA-H244</strain>
    </source>
</reference>
<evidence type="ECO:0000313" key="2">
    <source>
        <dbReference type="Proteomes" id="UP001199355"/>
    </source>
</evidence>
<dbReference type="Proteomes" id="UP001199355">
    <property type="component" value="Unassembled WGS sequence"/>
</dbReference>
<sequence>VSRRALFAPALPFPIRRMQTIEKRRYLGSVFCFLMYPLRFSSERKRVCMADGNDSARCKTAQRLTVRTVTLA</sequence>
<dbReference type="AlphaFoldDB" id="A0AAE3DPI7"/>
<evidence type="ECO:0000313" key="1">
    <source>
        <dbReference type="EMBL" id="MCC2169369.1"/>
    </source>
</evidence>
<accession>A0AAE3DPI7</accession>